<feature type="chain" id="PRO_5016391962" evidence="1">
    <location>
        <begin position="25"/>
        <end position="105"/>
    </location>
</feature>
<dbReference type="RefSeq" id="XP_025381325.1">
    <property type="nucleotide sequence ID" value="XM_025520758.1"/>
</dbReference>
<dbReference type="GeneID" id="37042674"/>
<evidence type="ECO:0000256" key="1">
    <source>
        <dbReference type="SAM" id="SignalP"/>
    </source>
</evidence>
<organism evidence="2 3">
    <name type="scientific">Acaromyces ingoldii</name>
    <dbReference type="NCBI Taxonomy" id="215250"/>
    <lineage>
        <taxon>Eukaryota</taxon>
        <taxon>Fungi</taxon>
        <taxon>Dikarya</taxon>
        <taxon>Basidiomycota</taxon>
        <taxon>Ustilaginomycotina</taxon>
        <taxon>Exobasidiomycetes</taxon>
        <taxon>Exobasidiales</taxon>
        <taxon>Cryptobasidiaceae</taxon>
        <taxon>Acaromyces</taxon>
    </lineage>
</organism>
<dbReference type="AlphaFoldDB" id="A0A316YXE7"/>
<dbReference type="EMBL" id="KZ819634">
    <property type="protein sequence ID" value="PWN94127.1"/>
    <property type="molecule type" value="Genomic_DNA"/>
</dbReference>
<protein>
    <submittedName>
        <fullName evidence="2">Uncharacterized protein</fullName>
    </submittedName>
</protein>
<gene>
    <name evidence="2" type="ORF">FA10DRAFT_264704</name>
</gene>
<name>A0A316YXE7_9BASI</name>
<sequence>MKSVNAVLSASVAVCLCLAASCQAYDFRQLVNIPKGTAASDFCTKWGDECNTYKRSDSGSHYRSTFCELGDYQGKNKDTKALVYCLAGHTITNAIEKQTGATNAN</sequence>
<keyword evidence="3" id="KW-1185">Reference proteome</keyword>
<evidence type="ECO:0000313" key="3">
    <source>
        <dbReference type="Proteomes" id="UP000245768"/>
    </source>
</evidence>
<proteinExistence type="predicted"/>
<keyword evidence="1" id="KW-0732">Signal</keyword>
<dbReference type="Proteomes" id="UP000245768">
    <property type="component" value="Unassembled WGS sequence"/>
</dbReference>
<accession>A0A316YXE7</accession>
<dbReference type="PROSITE" id="PS51257">
    <property type="entry name" value="PROKAR_LIPOPROTEIN"/>
    <property type="match status" value="1"/>
</dbReference>
<dbReference type="InParanoid" id="A0A316YXE7"/>
<dbReference type="OrthoDB" id="2568950at2759"/>
<feature type="signal peptide" evidence="1">
    <location>
        <begin position="1"/>
        <end position="24"/>
    </location>
</feature>
<evidence type="ECO:0000313" key="2">
    <source>
        <dbReference type="EMBL" id="PWN94127.1"/>
    </source>
</evidence>
<reference evidence="2 3" key="1">
    <citation type="journal article" date="2018" name="Mol. Biol. Evol.">
        <title>Broad Genomic Sampling Reveals a Smut Pathogenic Ancestry of the Fungal Clade Ustilaginomycotina.</title>
        <authorList>
            <person name="Kijpornyongpan T."/>
            <person name="Mondo S.J."/>
            <person name="Barry K."/>
            <person name="Sandor L."/>
            <person name="Lee J."/>
            <person name="Lipzen A."/>
            <person name="Pangilinan J."/>
            <person name="LaButti K."/>
            <person name="Hainaut M."/>
            <person name="Henrissat B."/>
            <person name="Grigoriev I.V."/>
            <person name="Spatafora J.W."/>
            <person name="Aime M.C."/>
        </authorList>
    </citation>
    <scope>NUCLEOTIDE SEQUENCE [LARGE SCALE GENOMIC DNA]</scope>
    <source>
        <strain evidence="2 3">MCA 4198</strain>
    </source>
</reference>